<dbReference type="InterPro" id="IPR023365">
    <property type="entry name" value="Sortase_dom-sf"/>
</dbReference>
<organism evidence="4 5">
    <name type="scientific">Longicatena caecimuris</name>
    <dbReference type="NCBI Taxonomy" id="1796635"/>
    <lineage>
        <taxon>Bacteria</taxon>
        <taxon>Bacillati</taxon>
        <taxon>Bacillota</taxon>
        <taxon>Erysipelotrichia</taxon>
        <taxon>Erysipelotrichales</taxon>
        <taxon>Erysipelotrichaceae</taxon>
        <taxon>Longicatena</taxon>
    </lineage>
</organism>
<dbReference type="GO" id="GO:0016787">
    <property type="term" value="F:hydrolase activity"/>
    <property type="evidence" value="ECO:0007669"/>
    <property type="project" value="UniProtKB-KW"/>
</dbReference>
<comment type="caution">
    <text evidence="4">The sequence shown here is derived from an EMBL/GenBank/DDBJ whole genome shotgun (WGS) entry which is preliminary data.</text>
</comment>
<dbReference type="CDD" id="cd05827">
    <property type="entry name" value="Sortase_C"/>
    <property type="match status" value="1"/>
</dbReference>
<feature type="active site" description="Proton donor/acceptor" evidence="2">
    <location>
        <position position="147"/>
    </location>
</feature>
<keyword evidence="5" id="KW-1185">Reference proteome</keyword>
<keyword evidence="3" id="KW-1133">Transmembrane helix</keyword>
<reference evidence="4 5" key="1">
    <citation type="submission" date="2019-03" db="EMBL/GenBank/DDBJ databases">
        <title>Genomic Encyclopedia of Type Strains, Phase IV (KMG-IV): sequencing the most valuable type-strain genomes for metagenomic binning, comparative biology and taxonomic classification.</title>
        <authorList>
            <person name="Goeker M."/>
        </authorList>
    </citation>
    <scope>NUCLEOTIDE SEQUENCE [LARGE SCALE GENOMIC DNA]</scope>
    <source>
        <strain evidence="4 5">DSM 29481</strain>
    </source>
</reference>
<dbReference type="Gene3D" id="2.40.260.10">
    <property type="entry name" value="Sortase"/>
    <property type="match status" value="1"/>
</dbReference>
<keyword evidence="1" id="KW-0378">Hydrolase</keyword>
<accession>A0A4R3T2S4</accession>
<keyword evidence="3" id="KW-0812">Transmembrane</keyword>
<proteinExistence type="predicted"/>
<evidence type="ECO:0000256" key="2">
    <source>
        <dbReference type="PIRSR" id="PIRSR605754-1"/>
    </source>
</evidence>
<evidence type="ECO:0000313" key="5">
    <source>
        <dbReference type="Proteomes" id="UP000295773"/>
    </source>
</evidence>
<dbReference type="Pfam" id="PF04203">
    <property type="entry name" value="Sortase"/>
    <property type="match status" value="1"/>
</dbReference>
<evidence type="ECO:0000256" key="1">
    <source>
        <dbReference type="ARBA" id="ARBA00022801"/>
    </source>
</evidence>
<feature type="transmembrane region" description="Helical" evidence="3">
    <location>
        <begin position="245"/>
        <end position="264"/>
    </location>
</feature>
<dbReference type="GeneID" id="73795074"/>
<dbReference type="AlphaFoldDB" id="A0A4R3T2S4"/>
<dbReference type="InterPro" id="IPR042002">
    <property type="entry name" value="Sortase_C"/>
</dbReference>
<dbReference type="Proteomes" id="UP000295773">
    <property type="component" value="Unassembled WGS sequence"/>
</dbReference>
<keyword evidence="3" id="KW-0472">Membrane</keyword>
<sequence length="277" mass="31184">MKIRKLITTLLFLGGVILLAYPNVNVLLSNHDQTIAVKKYNDKALHYDKAMVKKEIDKAKVYNKSILGTEVHDPFVPGSGVVIPDNYNDIMNVASGIMGTLEIPCIDLNLPIYHGVAEKVIRKGVGHLRETPFPIGGKGNHTVLSTHRGLPEAKLFTDLDKMEIGDEFYIHIYNQVLAYKVDKIIVVKPNKTEYLKPIADEDHVTLLTCTPYGINSHRLLVRGIRTKYIPKHKAMITKKTWPKEIIILLVLTGALVLMIGYKIVKKVRSRKNETKIS</sequence>
<evidence type="ECO:0000256" key="3">
    <source>
        <dbReference type="SAM" id="Phobius"/>
    </source>
</evidence>
<evidence type="ECO:0000313" key="4">
    <source>
        <dbReference type="EMBL" id="TCU55663.1"/>
    </source>
</evidence>
<dbReference type="RefSeq" id="WP_008689334.1">
    <property type="nucleotide sequence ID" value="NZ_AP024510.1"/>
</dbReference>
<dbReference type="EMBL" id="SMBP01000022">
    <property type="protein sequence ID" value="TCU55663.1"/>
    <property type="molecule type" value="Genomic_DNA"/>
</dbReference>
<dbReference type="NCBIfam" id="NF033745">
    <property type="entry name" value="class_C_sortase"/>
    <property type="match status" value="1"/>
</dbReference>
<gene>
    <name evidence="4" type="ORF">EDD61_12227</name>
</gene>
<name>A0A4R3T2S4_9FIRM</name>
<feature type="active site" description="Acyl-thioester intermediate" evidence="2">
    <location>
        <position position="209"/>
    </location>
</feature>
<protein>
    <submittedName>
        <fullName evidence="4">Sortase A</fullName>
    </submittedName>
</protein>
<dbReference type="InterPro" id="IPR005754">
    <property type="entry name" value="Sortase"/>
</dbReference>
<dbReference type="SUPFAM" id="SSF63817">
    <property type="entry name" value="Sortase"/>
    <property type="match status" value="1"/>
</dbReference>
<dbReference type="NCBIfam" id="TIGR01076">
    <property type="entry name" value="sortase_fam"/>
    <property type="match status" value="1"/>
</dbReference>